<dbReference type="EMBL" id="FJOG01000001">
    <property type="protein sequence ID" value="CZR50138.1"/>
    <property type="molecule type" value="Genomic_DNA"/>
</dbReference>
<dbReference type="AlphaFoldDB" id="A0A1L7WBI2"/>
<dbReference type="OrthoDB" id="5428863at2759"/>
<protein>
    <recommendedName>
        <fullName evidence="1">Heterokaryon incompatibility domain-containing protein</fullName>
    </recommendedName>
</protein>
<dbReference type="PANTHER" id="PTHR33112">
    <property type="entry name" value="DOMAIN PROTEIN, PUTATIVE-RELATED"/>
    <property type="match status" value="1"/>
</dbReference>
<keyword evidence="3" id="KW-1185">Reference proteome</keyword>
<evidence type="ECO:0000259" key="1">
    <source>
        <dbReference type="Pfam" id="PF06985"/>
    </source>
</evidence>
<dbReference type="InterPro" id="IPR010730">
    <property type="entry name" value="HET"/>
</dbReference>
<reference evidence="2 3" key="1">
    <citation type="submission" date="2016-03" db="EMBL/GenBank/DDBJ databases">
        <authorList>
            <person name="Ploux O."/>
        </authorList>
    </citation>
    <scope>NUCLEOTIDE SEQUENCE [LARGE SCALE GENOMIC DNA]</scope>
    <source>
        <strain evidence="2 3">UAMH 11012</strain>
    </source>
</reference>
<proteinExistence type="predicted"/>
<dbReference type="PANTHER" id="PTHR33112:SF1">
    <property type="entry name" value="HETEROKARYON INCOMPATIBILITY DOMAIN-CONTAINING PROTEIN"/>
    <property type="match status" value="1"/>
</dbReference>
<accession>A0A1L7WBI2</accession>
<evidence type="ECO:0000313" key="2">
    <source>
        <dbReference type="EMBL" id="CZR50138.1"/>
    </source>
</evidence>
<organism evidence="2 3">
    <name type="scientific">Phialocephala subalpina</name>
    <dbReference type="NCBI Taxonomy" id="576137"/>
    <lineage>
        <taxon>Eukaryota</taxon>
        <taxon>Fungi</taxon>
        <taxon>Dikarya</taxon>
        <taxon>Ascomycota</taxon>
        <taxon>Pezizomycotina</taxon>
        <taxon>Leotiomycetes</taxon>
        <taxon>Helotiales</taxon>
        <taxon>Mollisiaceae</taxon>
        <taxon>Phialocephala</taxon>
        <taxon>Phialocephala fortinii species complex</taxon>
    </lineage>
</organism>
<sequence>MSHANSQPLLLYETTVDISASVQEISGEEPKQFSKGVCDRCQDLDLPTVVERTKSALSQDNCIGANDEDVRALLQRILFDLDHPFIQDCPICHELERASRKGFKFNSPSDHTSTVGRNGNWFKFNRSDGLIAHYSPSKNMGDGWMSIDYFGIATETSFPIGNSARSYTSRKVSLKTPDYSLLSKWLNHCSCYHKECRPCFSAELESIYLIDVNTRSLVRYPSQQSLLVDYLALSYVWGGTPAESFKLGPLRDELPATIEDAIRVTRNLPKQYLWVDYVCIDQKDPQRQKTQIGLMDVIYSASWATLISLDGLTVCEGLPRVGSDSRVVPQGVVDFGKGNSLLSMMPPLEVKLKESEWATRGWTFQEGILSNRRLIFAREQVYFICNHMSCSESFNFVDKDGFEDPRADDMTAYRCSLRNPLILANLTGETQHAFEDIISCCAIRKLTHQSDALNAVTGLLKRLEKESFPDGFVFGMPRRNFRYSLLWTEDLMRKMNSGDEVDCKLRNKHFPSWSWAGWIWVGWVVRPWMLGCNWCRILQPPLCLWMEDGEEIKPDAIQHCPETPVPLMEPPSTVILDINTLTSGSLPLKEITPTLHHHVESPGLLTIRGLVLQLDIMLAIHTTPLMLRDSSGDWRVREEVHERIELSINCSNILGLIKFEYCGQQPDREFLTENVPQRVDFLLVAFSYNTITGAPHSSQKEGEDTWTLEDEARDYERANLCLHLLLLRWKDGIAFRAGIATLEVKNANILNLQATTPRLTKFKFQ</sequence>
<dbReference type="Proteomes" id="UP000184330">
    <property type="component" value="Unassembled WGS sequence"/>
</dbReference>
<evidence type="ECO:0000313" key="3">
    <source>
        <dbReference type="Proteomes" id="UP000184330"/>
    </source>
</evidence>
<dbReference type="Pfam" id="PF06985">
    <property type="entry name" value="HET"/>
    <property type="match status" value="1"/>
</dbReference>
<gene>
    <name evidence="2" type="ORF">PAC_00010</name>
</gene>
<name>A0A1L7WBI2_9HELO</name>
<feature type="domain" description="Heterokaryon incompatibility" evidence="1">
    <location>
        <begin position="230"/>
        <end position="366"/>
    </location>
</feature>
<dbReference type="STRING" id="576137.A0A1L7WBI2"/>